<accession>A0A031JXX6</accession>
<comment type="subcellular location">
    <subcellularLocation>
        <location evidence="2">Cell membrane</location>
    </subcellularLocation>
    <subcellularLocation>
        <location evidence="1">Membrane</location>
        <topology evidence="1">Single-pass membrane protein</topology>
    </subcellularLocation>
</comment>
<evidence type="ECO:0000256" key="4">
    <source>
        <dbReference type="ARBA" id="ARBA00022692"/>
    </source>
</evidence>
<dbReference type="Pfam" id="PF09976">
    <property type="entry name" value="TPR_21"/>
    <property type="match status" value="1"/>
</dbReference>
<keyword evidence="4 8" id="KW-0812">Transmembrane</keyword>
<sequence>MAQRWAKATFRDAALIQRRFTAGRAPTSPLKSPTHPLNSPATVPFFARKRPILALPPDTNSAAAARNAAQQDVFLREVDDAVRQDQLEGFMSRYGKPLIAVIIIALLAFAGWIYWQHRQTQEREARSEAYVQALDALQSENLDAAKAKLAPIAGADSSDATVVSARLMLAGIALRQEKKADALKLYREISADGKAPQVLRDLASVREVGADFDAMKPEDVVSRLKSMAAPGNPWFGPAGELVGMAYLKQNKQDQAGPLFAAIAKDESVEDGLRSRARQLAAVLGVDAVDDVVNEKGEPLDKPIAKIVQPAEVAN</sequence>
<reference evidence="10 11" key="1">
    <citation type="submission" date="2014-03" db="EMBL/GenBank/DDBJ databases">
        <title>Whole genome sequence of Novosphingobium resinovorum KF1.</title>
        <authorList>
            <person name="Gan H.M."/>
            <person name="Gan H.Y."/>
            <person name="Chew T.H."/>
            <person name="Savka M.A."/>
        </authorList>
    </citation>
    <scope>NUCLEOTIDE SEQUENCE [LARGE SCALE GENOMIC DNA]</scope>
    <source>
        <strain evidence="10 11">KF1</strain>
    </source>
</reference>
<dbReference type="EMBL" id="JFYZ01000011">
    <property type="protein sequence ID" value="EZP81648.1"/>
    <property type="molecule type" value="Genomic_DNA"/>
</dbReference>
<dbReference type="AlphaFoldDB" id="A0A031JXX6"/>
<feature type="domain" description="Ancillary SecYEG translocon subunit/Cell division coordinator CpoB TPR" evidence="9">
    <location>
        <begin position="90"/>
        <end position="256"/>
    </location>
</feature>
<proteinExistence type="predicted"/>
<evidence type="ECO:0000259" key="9">
    <source>
        <dbReference type="Pfam" id="PF09976"/>
    </source>
</evidence>
<name>A0A031JXX6_9SPHN</name>
<keyword evidence="7" id="KW-0143">Chaperone</keyword>
<evidence type="ECO:0000256" key="6">
    <source>
        <dbReference type="ARBA" id="ARBA00023136"/>
    </source>
</evidence>
<evidence type="ECO:0000256" key="1">
    <source>
        <dbReference type="ARBA" id="ARBA00004167"/>
    </source>
</evidence>
<dbReference type="PANTHER" id="PTHR38035:SF1">
    <property type="entry name" value="ANCILLARY SECYEG TRANSLOCON SUBUNIT"/>
    <property type="match status" value="1"/>
</dbReference>
<evidence type="ECO:0000256" key="7">
    <source>
        <dbReference type="ARBA" id="ARBA00023186"/>
    </source>
</evidence>
<protein>
    <recommendedName>
        <fullName evidence="9">Ancillary SecYEG translocon subunit/Cell division coordinator CpoB TPR domain-containing protein</fullName>
    </recommendedName>
</protein>
<feature type="transmembrane region" description="Helical" evidence="8">
    <location>
        <begin position="98"/>
        <end position="115"/>
    </location>
</feature>
<evidence type="ECO:0000256" key="3">
    <source>
        <dbReference type="ARBA" id="ARBA00022475"/>
    </source>
</evidence>
<evidence type="ECO:0000256" key="2">
    <source>
        <dbReference type="ARBA" id="ARBA00004236"/>
    </source>
</evidence>
<evidence type="ECO:0000313" key="11">
    <source>
        <dbReference type="Proteomes" id="UP000024329"/>
    </source>
</evidence>
<dbReference type="STRING" id="158500.BES08_15860"/>
<keyword evidence="5 8" id="KW-1133">Transmembrane helix</keyword>
<dbReference type="Proteomes" id="UP000024329">
    <property type="component" value="Unassembled WGS sequence"/>
</dbReference>
<comment type="caution">
    <text evidence="10">The sequence shown here is derived from an EMBL/GenBank/DDBJ whole genome shotgun (WGS) entry which is preliminary data.</text>
</comment>
<gene>
    <name evidence="10" type="ORF">BV97_02305</name>
</gene>
<dbReference type="eggNOG" id="COG4649">
    <property type="taxonomic scope" value="Bacteria"/>
</dbReference>
<dbReference type="PANTHER" id="PTHR38035">
    <property type="entry name" value="UPF0070 PROTEIN YFGM"/>
    <property type="match status" value="1"/>
</dbReference>
<dbReference type="GO" id="GO:0044877">
    <property type="term" value="F:protein-containing complex binding"/>
    <property type="evidence" value="ECO:0007669"/>
    <property type="project" value="InterPro"/>
</dbReference>
<evidence type="ECO:0000256" key="5">
    <source>
        <dbReference type="ARBA" id="ARBA00022989"/>
    </source>
</evidence>
<dbReference type="PATRIC" id="fig|158500.4.peg.2349"/>
<evidence type="ECO:0000256" key="8">
    <source>
        <dbReference type="SAM" id="Phobius"/>
    </source>
</evidence>
<evidence type="ECO:0000313" key="10">
    <source>
        <dbReference type="EMBL" id="EZP81648.1"/>
    </source>
</evidence>
<keyword evidence="6 8" id="KW-0472">Membrane</keyword>
<dbReference type="InterPro" id="IPR018704">
    <property type="entry name" value="SecYEG/CpoB_TPR"/>
</dbReference>
<dbReference type="InterPro" id="IPR026039">
    <property type="entry name" value="YfgM"/>
</dbReference>
<organism evidence="10 11">
    <name type="scientific">Novosphingobium resinovorum</name>
    <dbReference type="NCBI Taxonomy" id="158500"/>
    <lineage>
        <taxon>Bacteria</taxon>
        <taxon>Pseudomonadati</taxon>
        <taxon>Pseudomonadota</taxon>
        <taxon>Alphaproteobacteria</taxon>
        <taxon>Sphingomonadales</taxon>
        <taxon>Sphingomonadaceae</taxon>
        <taxon>Novosphingobium</taxon>
    </lineage>
</organism>
<dbReference type="GO" id="GO:0005886">
    <property type="term" value="C:plasma membrane"/>
    <property type="evidence" value="ECO:0007669"/>
    <property type="project" value="UniProtKB-SubCell"/>
</dbReference>
<keyword evidence="3" id="KW-1003">Cell membrane</keyword>